<protein>
    <recommendedName>
        <fullName evidence="5">RanBP2-type domain-containing protein</fullName>
    </recommendedName>
</protein>
<name>A0ABN9TLQ9_9DINO</name>
<feature type="compositionally biased region" description="Basic and acidic residues" evidence="4">
    <location>
        <begin position="110"/>
        <end position="121"/>
    </location>
</feature>
<sequence length="212" mass="24243">MHRAAFKEEKRCATRDFINNNRAKFLLGKDKSKDVANKANITLAASPPKDKNHIPIWRCLRCQFSNFGFRGCCMLCAELPPAGTQQRQEAVRQEAIQSSQTQQPNQKQFEMVDTKDTDPKDMAVTWDPYMTHGTREIEEQPPPKRNRWSAISPASKEMVGEALFWRKWICSSGAGLQRRPPVPVQEGHHGLRILGMAQVVPTAREVQRPHRR</sequence>
<evidence type="ECO:0000256" key="3">
    <source>
        <dbReference type="ARBA" id="ARBA00022833"/>
    </source>
</evidence>
<keyword evidence="2" id="KW-0863">Zinc-finger</keyword>
<comment type="caution">
    <text evidence="6">The sequence shown here is derived from an EMBL/GenBank/DDBJ whole genome shotgun (WGS) entry which is preliminary data.</text>
</comment>
<evidence type="ECO:0000313" key="6">
    <source>
        <dbReference type="EMBL" id="CAK0846921.1"/>
    </source>
</evidence>
<evidence type="ECO:0000259" key="5">
    <source>
        <dbReference type="PROSITE" id="PS01358"/>
    </source>
</evidence>
<accession>A0ABN9TLQ9</accession>
<evidence type="ECO:0000256" key="2">
    <source>
        <dbReference type="ARBA" id="ARBA00022771"/>
    </source>
</evidence>
<dbReference type="InterPro" id="IPR001876">
    <property type="entry name" value="Znf_RanBP2"/>
</dbReference>
<gene>
    <name evidence="6" type="ORF">PCOR1329_LOCUS40291</name>
</gene>
<proteinExistence type="predicted"/>
<keyword evidence="3" id="KW-0862">Zinc</keyword>
<keyword evidence="1" id="KW-0479">Metal-binding</keyword>
<feature type="region of interest" description="Disordered" evidence="4">
    <location>
        <begin position="87"/>
        <end position="121"/>
    </location>
</feature>
<dbReference type="PROSITE" id="PS01358">
    <property type="entry name" value="ZF_RANBP2_1"/>
    <property type="match status" value="1"/>
</dbReference>
<feature type="compositionally biased region" description="Low complexity" evidence="4">
    <location>
        <begin position="97"/>
        <end position="108"/>
    </location>
</feature>
<dbReference type="EMBL" id="CAUYUJ010014857">
    <property type="protein sequence ID" value="CAK0846921.1"/>
    <property type="molecule type" value="Genomic_DNA"/>
</dbReference>
<evidence type="ECO:0000256" key="1">
    <source>
        <dbReference type="ARBA" id="ARBA00022723"/>
    </source>
</evidence>
<keyword evidence="7" id="KW-1185">Reference proteome</keyword>
<reference evidence="6" key="1">
    <citation type="submission" date="2023-10" db="EMBL/GenBank/DDBJ databases">
        <authorList>
            <person name="Chen Y."/>
            <person name="Shah S."/>
            <person name="Dougan E. K."/>
            <person name="Thang M."/>
            <person name="Chan C."/>
        </authorList>
    </citation>
    <scope>NUCLEOTIDE SEQUENCE [LARGE SCALE GENOMIC DNA]</scope>
</reference>
<feature type="domain" description="RanBP2-type" evidence="5">
    <location>
        <begin position="57"/>
        <end position="76"/>
    </location>
</feature>
<evidence type="ECO:0000256" key="4">
    <source>
        <dbReference type="SAM" id="MobiDB-lite"/>
    </source>
</evidence>
<evidence type="ECO:0000313" key="7">
    <source>
        <dbReference type="Proteomes" id="UP001189429"/>
    </source>
</evidence>
<dbReference type="Proteomes" id="UP001189429">
    <property type="component" value="Unassembled WGS sequence"/>
</dbReference>
<organism evidence="6 7">
    <name type="scientific">Prorocentrum cordatum</name>
    <dbReference type="NCBI Taxonomy" id="2364126"/>
    <lineage>
        <taxon>Eukaryota</taxon>
        <taxon>Sar</taxon>
        <taxon>Alveolata</taxon>
        <taxon>Dinophyceae</taxon>
        <taxon>Prorocentrales</taxon>
        <taxon>Prorocentraceae</taxon>
        <taxon>Prorocentrum</taxon>
    </lineage>
</organism>